<sequence length="206" mass="21667">MGSFYGNVVVARACDEVVPLLGGPDGTGIRGFALPVGPGHTAVYPDPETDAPDLAGPLSRLLGAPALGSYVFDSDVLIMNLYADGELRHAYDSWPGYFDEPATDEDGNPVDAGAFEFPEPVGAAPEAFVPLAFGPVDREALESVLRGVPLDPGDGQDGRYVFANTQHYDAMLCLGLNACRLSTGYHYLSLGGLPHETKAEELLAIG</sequence>
<evidence type="ECO:0000313" key="1">
    <source>
        <dbReference type="EMBL" id="MDC2959676.1"/>
    </source>
</evidence>
<evidence type="ECO:0000313" key="2">
    <source>
        <dbReference type="Proteomes" id="UP001221328"/>
    </source>
</evidence>
<accession>A0ABT5G486</accession>
<comment type="caution">
    <text evidence="1">The sequence shown here is derived from an EMBL/GenBank/DDBJ whole genome shotgun (WGS) entry which is preliminary data.</text>
</comment>
<gene>
    <name evidence="1" type="ORF">PO587_35150</name>
</gene>
<dbReference type="Proteomes" id="UP001221328">
    <property type="component" value="Unassembled WGS sequence"/>
</dbReference>
<keyword evidence="2" id="KW-1185">Reference proteome</keyword>
<reference evidence="1 2" key="1">
    <citation type="journal article" date="2015" name="Int. J. Syst. Evol. Microbiol.">
        <title>Streptomyces gilvifuscus sp. nov., an actinomycete that produces antibacterial compounds isolated from soil.</title>
        <authorList>
            <person name="Nguyen T.M."/>
            <person name="Kim J."/>
        </authorList>
    </citation>
    <scope>NUCLEOTIDE SEQUENCE [LARGE SCALE GENOMIC DNA]</scope>
    <source>
        <strain evidence="1 2">T113</strain>
    </source>
</reference>
<dbReference type="RefSeq" id="WP_200703765.1">
    <property type="nucleotide sequence ID" value="NZ_JAQOSK010000018.1"/>
</dbReference>
<protein>
    <submittedName>
        <fullName evidence="1">Uncharacterized protein</fullName>
    </submittedName>
</protein>
<dbReference type="EMBL" id="JAQOSK010000018">
    <property type="protein sequence ID" value="MDC2959676.1"/>
    <property type="molecule type" value="Genomic_DNA"/>
</dbReference>
<proteinExistence type="predicted"/>
<organism evidence="1 2">
    <name type="scientific">Streptomyces gilvifuscus</name>
    <dbReference type="NCBI Taxonomy" id="1550617"/>
    <lineage>
        <taxon>Bacteria</taxon>
        <taxon>Bacillati</taxon>
        <taxon>Actinomycetota</taxon>
        <taxon>Actinomycetes</taxon>
        <taxon>Kitasatosporales</taxon>
        <taxon>Streptomycetaceae</taxon>
        <taxon>Streptomyces</taxon>
    </lineage>
</organism>
<name>A0ABT5G486_9ACTN</name>